<dbReference type="SMART" id="SM00034">
    <property type="entry name" value="CLECT"/>
    <property type="match status" value="1"/>
</dbReference>
<feature type="region of interest" description="Disordered" evidence="1">
    <location>
        <begin position="1"/>
        <end position="42"/>
    </location>
</feature>
<sequence>RDNLESPMHVFELREESQSTRRKPTQTRGEHANSMQGGPGNSTTHCAIVPPRNSKHVIKIQCDIDEKVKVKRDRIYGQRRYDRSMEIFSAQQACMTCFEDLAVINSAELTQAIPSPSYATWIGLSRSSAGDFVWVVDNQTVYGNWAAGEPTNDNCVYLQTNKMWNSYPCSNGLCYTLFI</sequence>
<dbReference type="Proteomes" id="UP000694620">
    <property type="component" value="Chromosome 3"/>
</dbReference>
<protein>
    <recommendedName>
        <fullName evidence="2">C-type lectin domain-containing protein</fullName>
    </recommendedName>
</protein>
<dbReference type="PROSITE" id="PS50041">
    <property type="entry name" value="C_TYPE_LECTIN_2"/>
    <property type="match status" value="1"/>
</dbReference>
<dbReference type="AlphaFoldDB" id="A0A8C4RVN3"/>
<dbReference type="Ensembl" id="ENSECRT00000007571.1">
    <property type="protein sequence ID" value="ENSECRP00000007451.1"/>
    <property type="gene ID" value="ENSECRG00000004965.1"/>
</dbReference>
<dbReference type="InterPro" id="IPR001304">
    <property type="entry name" value="C-type_lectin-like"/>
</dbReference>
<evidence type="ECO:0000313" key="3">
    <source>
        <dbReference type="Ensembl" id="ENSECRP00000007451.1"/>
    </source>
</evidence>
<reference evidence="3" key="2">
    <citation type="submission" date="2025-08" db="UniProtKB">
        <authorList>
            <consortium name="Ensembl"/>
        </authorList>
    </citation>
    <scope>IDENTIFICATION</scope>
</reference>
<accession>A0A8C4RVN3</accession>
<dbReference type="PANTHER" id="PTHR45784:SF3">
    <property type="entry name" value="C-TYPE LECTIN DOMAIN FAMILY 4 MEMBER K-LIKE-RELATED"/>
    <property type="match status" value="1"/>
</dbReference>
<dbReference type="InterPro" id="IPR016187">
    <property type="entry name" value="CTDL_fold"/>
</dbReference>
<dbReference type="Gene3D" id="3.10.100.10">
    <property type="entry name" value="Mannose-Binding Protein A, subunit A"/>
    <property type="match status" value="1"/>
</dbReference>
<keyword evidence="4" id="KW-1185">Reference proteome</keyword>
<proteinExistence type="predicted"/>
<reference evidence="3" key="3">
    <citation type="submission" date="2025-09" db="UniProtKB">
        <authorList>
            <consortium name="Ensembl"/>
        </authorList>
    </citation>
    <scope>IDENTIFICATION</scope>
</reference>
<dbReference type="PANTHER" id="PTHR45784">
    <property type="entry name" value="C-TYPE LECTIN DOMAIN FAMILY 20 MEMBER A-RELATED"/>
    <property type="match status" value="1"/>
</dbReference>
<dbReference type="Pfam" id="PF00059">
    <property type="entry name" value="Lectin_C"/>
    <property type="match status" value="1"/>
</dbReference>
<evidence type="ECO:0000256" key="1">
    <source>
        <dbReference type="SAM" id="MobiDB-lite"/>
    </source>
</evidence>
<evidence type="ECO:0000313" key="4">
    <source>
        <dbReference type="Proteomes" id="UP000694620"/>
    </source>
</evidence>
<dbReference type="InterPro" id="IPR016186">
    <property type="entry name" value="C-type_lectin-like/link_sf"/>
</dbReference>
<feature type="domain" description="C-type lectin" evidence="2">
    <location>
        <begin position="76"/>
        <end position="170"/>
    </location>
</feature>
<reference evidence="3" key="1">
    <citation type="submission" date="2021-06" db="EMBL/GenBank/DDBJ databases">
        <authorList>
            <consortium name="Wellcome Sanger Institute Data Sharing"/>
        </authorList>
    </citation>
    <scope>NUCLEOTIDE SEQUENCE [LARGE SCALE GENOMIC DNA]</scope>
</reference>
<dbReference type="GeneTree" id="ENSGT00980000202356"/>
<name>A0A8C4RVN3_ERPCA</name>
<feature type="compositionally biased region" description="Polar residues" evidence="1">
    <location>
        <begin position="33"/>
        <end position="42"/>
    </location>
</feature>
<organism evidence="3 4">
    <name type="scientific">Erpetoichthys calabaricus</name>
    <name type="common">Rope fish</name>
    <name type="synonym">Calamoichthys calabaricus</name>
    <dbReference type="NCBI Taxonomy" id="27687"/>
    <lineage>
        <taxon>Eukaryota</taxon>
        <taxon>Metazoa</taxon>
        <taxon>Chordata</taxon>
        <taxon>Craniata</taxon>
        <taxon>Vertebrata</taxon>
        <taxon>Euteleostomi</taxon>
        <taxon>Actinopterygii</taxon>
        <taxon>Polypteriformes</taxon>
        <taxon>Polypteridae</taxon>
        <taxon>Erpetoichthys</taxon>
    </lineage>
</organism>
<evidence type="ECO:0000259" key="2">
    <source>
        <dbReference type="PROSITE" id="PS50041"/>
    </source>
</evidence>
<dbReference type="SUPFAM" id="SSF56436">
    <property type="entry name" value="C-type lectin-like"/>
    <property type="match status" value="1"/>
</dbReference>
<dbReference type="CDD" id="cd00037">
    <property type="entry name" value="CLECT"/>
    <property type="match status" value="1"/>
</dbReference>